<dbReference type="Pfam" id="PF00139">
    <property type="entry name" value="Lectin_legB"/>
    <property type="match status" value="1"/>
</dbReference>
<dbReference type="Gramene" id="PRQ58524">
    <property type="protein sequence ID" value="PRQ58524"/>
    <property type="gene ID" value="RchiOBHm_Chr1g0360231"/>
</dbReference>
<dbReference type="PANTHER" id="PTHR32401">
    <property type="entry name" value="CONCANAVALIN A-LIKE LECTIN FAMILY PROTEIN"/>
    <property type="match status" value="1"/>
</dbReference>
<dbReference type="GO" id="GO:0030246">
    <property type="term" value="F:carbohydrate binding"/>
    <property type="evidence" value="ECO:0007669"/>
    <property type="project" value="UniProtKB-KW"/>
</dbReference>
<accession>A0A2P6SIM6</accession>
<feature type="chain" id="PRO_5015165696" evidence="3">
    <location>
        <begin position="18"/>
        <end position="174"/>
    </location>
</feature>
<keyword evidence="6" id="KW-1185">Reference proteome</keyword>
<evidence type="ECO:0000256" key="3">
    <source>
        <dbReference type="SAM" id="SignalP"/>
    </source>
</evidence>
<dbReference type="SUPFAM" id="SSF49899">
    <property type="entry name" value="Concanavalin A-like lectins/glucanases"/>
    <property type="match status" value="1"/>
</dbReference>
<dbReference type="EMBL" id="PDCK01000039">
    <property type="protein sequence ID" value="PRQ58524.1"/>
    <property type="molecule type" value="Genomic_DNA"/>
</dbReference>
<comment type="caution">
    <text evidence="5">The sequence shown here is derived from an EMBL/GenBank/DDBJ whole genome shotgun (WGS) entry which is preliminary data.</text>
</comment>
<evidence type="ECO:0000313" key="5">
    <source>
        <dbReference type="EMBL" id="PRQ58524.1"/>
    </source>
</evidence>
<dbReference type="InterPro" id="IPR001220">
    <property type="entry name" value="Legume_lectin_dom"/>
</dbReference>
<keyword evidence="2 5" id="KW-0430">Lectin</keyword>
<comment type="similarity">
    <text evidence="1">Belongs to the leguminous lectin family.</text>
</comment>
<organism evidence="5 6">
    <name type="scientific">Rosa chinensis</name>
    <name type="common">China rose</name>
    <dbReference type="NCBI Taxonomy" id="74649"/>
    <lineage>
        <taxon>Eukaryota</taxon>
        <taxon>Viridiplantae</taxon>
        <taxon>Streptophyta</taxon>
        <taxon>Embryophyta</taxon>
        <taxon>Tracheophyta</taxon>
        <taxon>Spermatophyta</taxon>
        <taxon>Magnoliopsida</taxon>
        <taxon>eudicotyledons</taxon>
        <taxon>Gunneridae</taxon>
        <taxon>Pentapetalae</taxon>
        <taxon>rosids</taxon>
        <taxon>fabids</taxon>
        <taxon>Rosales</taxon>
        <taxon>Rosaceae</taxon>
        <taxon>Rosoideae</taxon>
        <taxon>Rosoideae incertae sedis</taxon>
        <taxon>Rosa</taxon>
    </lineage>
</organism>
<feature type="signal peptide" evidence="3">
    <location>
        <begin position="1"/>
        <end position="17"/>
    </location>
</feature>
<evidence type="ECO:0000313" key="6">
    <source>
        <dbReference type="Proteomes" id="UP000238479"/>
    </source>
</evidence>
<name>A0A2P6SIM6_ROSCH</name>
<protein>
    <submittedName>
        <fullName evidence="5">Putative concanavalin A-like lectin/glucanase domain-containing protein</fullName>
    </submittedName>
</protein>
<dbReference type="AlphaFoldDB" id="A0A2P6SIM6"/>
<dbReference type="PANTHER" id="PTHR32401:SF47">
    <property type="entry name" value="LEGUME LECTIN DOMAIN-CONTAINING PROTEIN"/>
    <property type="match status" value="1"/>
</dbReference>
<keyword evidence="3" id="KW-0732">Signal</keyword>
<dbReference type="InterPro" id="IPR050258">
    <property type="entry name" value="Leguminous_Lectin"/>
</dbReference>
<dbReference type="Proteomes" id="UP000238479">
    <property type="component" value="Chromosome 1"/>
</dbReference>
<reference evidence="5 6" key="1">
    <citation type="journal article" date="2018" name="Nat. Genet.">
        <title>The Rosa genome provides new insights in the design of modern roses.</title>
        <authorList>
            <person name="Bendahmane M."/>
        </authorList>
    </citation>
    <scope>NUCLEOTIDE SEQUENCE [LARGE SCALE GENOMIC DNA]</scope>
    <source>
        <strain evidence="6">cv. Old Blush</strain>
    </source>
</reference>
<dbReference type="InterPro" id="IPR013320">
    <property type="entry name" value="ConA-like_dom_sf"/>
</dbReference>
<dbReference type="Gene3D" id="2.60.120.200">
    <property type="match status" value="1"/>
</dbReference>
<feature type="domain" description="Legume lectin" evidence="4">
    <location>
        <begin position="32"/>
        <end position="153"/>
    </location>
</feature>
<dbReference type="STRING" id="74649.A0A2P6SIM6"/>
<evidence type="ECO:0000256" key="2">
    <source>
        <dbReference type="ARBA" id="ARBA00022734"/>
    </source>
</evidence>
<sequence>MDLHFSLLLSAIQFRLTQLVAFLDCSTVTCFNQQSEIQILVVEFDTYQNTWNIPVEPLVGININKISSAVTASWNFSSKESRKVANALIIYNATMKDLQVFWTYEEILVFHTDNPEWVTIGFAAATGRPVQSHAINSWYFISSQDPDEKRSQKIMKTQRWKAFLMAWLIVVPFY</sequence>
<proteinExistence type="inferred from homology"/>
<evidence type="ECO:0000256" key="1">
    <source>
        <dbReference type="ARBA" id="ARBA00007606"/>
    </source>
</evidence>
<evidence type="ECO:0000259" key="4">
    <source>
        <dbReference type="Pfam" id="PF00139"/>
    </source>
</evidence>
<gene>
    <name evidence="5" type="ORF">RchiOBHm_Chr1g0360231</name>
</gene>